<evidence type="ECO:0000313" key="2">
    <source>
        <dbReference type="EMBL" id="SFO39324.1"/>
    </source>
</evidence>
<accession>A0A1I5GTD7</accession>
<dbReference type="Proteomes" id="UP000199564">
    <property type="component" value="Unassembled WGS sequence"/>
</dbReference>
<dbReference type="RefSeq" id="WP_139217479.1">
    <property type="nucleotide sequence ID" value="NZ_FOVW01000006.1"/>
</dbReference>
<name>A0A1I5GTD7_9BACT</name>
<feature type="compositionally biased region" description="Gly residues" evidence="1">
    <location>
        <begin position="192"/>
        <end position="211"/>
    </location>
</feature>
<keyword evidence="3" id="KW-1185">Reference proteome</keyword>
<evidence type="ECO:0000256" key="1">
    <source>
        <dbReference type="SAM" id="MobiDB-lite"/>
    </source>
</evidence>
<feature type="region of interest" description="Disordered" evidence="1">
    <location>
        <begin position="179"/>
        <end position="211"/>
    </location>
</feature>
<organism evidence="2 3">
    <name type="scientific">Algoriphagus ornithinivorans</name>
    <dbReference type="NCBI Taxonomy" id="226506"/>
    <lineage>
        <taxon>Bacteria</taxon>
        <taxon>Pseudomonadati</taxon>
        <taxon>Bacteroidota</taxon>
        <taxon>Cytophagia</taxon>
        <taxon>Cytophagales</taxon>
        <taxon>Cyclobacteriaceae</taxon>
        <taxon>Algoriphagus</taxon>
    </lineage>
</organism>
<reference evidence="3" key="1">
    <citation type="submission" date="2016-10" db="EMBL/GenBank/DDBJ databases">
        <authorList>
            <person name="Varghese N."/>
            <person name="Submissions S."/>
        </authorList>
    </citation>
    <scope>NUCLEOTIDE SEQUENCE [LARGE SCALE GENOMIC DNA]</scope>
    <source>
        <strain evidence="3">DSM 15282</strain>
    </source>
</reference>
<sequence>MKHVQSVFRIILTLMVFCMMPSCDLIEGLKGDSLDSYYISSIGSLSTPELSGTLKNADKTDSNLRIYGFNASESKVNLILGNNIMVNLTFSIPAKKGTFTIVPDTFSNDEVDIYADGFSLKFKSGTATVSEFSKDIKDETRGKISFRLQGNGEFGGSDPRFPPTPISFDFRVSFDNRDDPPYVPPVSSDDSGGSGGGSGGSGGSGGGSGGSGGSSVSYCTSTYQGPTGAPQRDGFCQAAWVYLCKNGLGPDSREVKEYCRLYAQMNQITTPMQNCPYCR</sequence>
<protein>
    <submittedName>
        <fullName evidence="2">Uncharacterized protein</fullName>
    </submittedName>
</protein>
<evidence type="ECO:0000313" key="3">
    <source>
        <dbReference type="Proteomes" id="UP000199564"/>
    </source>
</evidence>
<dbReference type="EMBL" id="FOVW01000006">
    <property type="protein sequence ID" value="SFO39324.1"/>
    <property type="molecule type" value="Genomic_DNA"/>
</dbReference>
<dbReference type="AlphaFoldDB" id="A0A1I5GTD7"/>
<gene>
    <name evidence="2" type="ORF">SAMN04488519_10660</name>
</gene>
<proteinExistence type="predicted"/>